<reference evidence="2 3" key="1">
    <citation type="submission" date="2018-11" db="EMBL/GenBank/DDBJ databases">
        <authorList>
            <consortium name="Pathogen Informatics"/>
        </authorList>
    </citation>
    <scope>NUCLEOTIDE SEQUENCE [LARGE SCALE GENOMIC DNA]</scope>
    <source>
        <strain>Denwood</strain>
        <strain evidence="3">Zambia</strain>
    </source>
</reference>
<dbReference type="EMBL" id="UZAL01029935">
    <property type="protein sequence ID" value="VDP51216.1"/>
    <property type="molecule type" value="Genomic_DNA"/>
</dbReference>
<gene>
    <name evidence="2" type="ORF">SMTD_LOCUS9721</name>
</gene>
<feature type="region of interest" description="Disordered" evidence="1">
    <location>
        <begin position="222"/>
        <end position="286"/>
    </location>
</feature>
<feature type="compositionally biased region" description="Basic and acidic residues" evidence="1">
    <location>
        <begin position="1"/>
        <end position="35"/>
    </location>
</feature>
<feature type="region of interest" description="Disordered" evidence="1">
    <location>
        <begin position="1"/>
        <end position="58"/>
    </location>
</feature>
<proteinExistence type="predicted"/>
<dbReference type="Proteomes" id="UP000269396">
    <property type="component" value="Unassembled WGS sequence"/>
</dbReference>
<sequence length="286" mass="32930">MESSRPREEMKTKEHITPKNGNRHEKNEQLLERARKIGPGQNSSKSPHHSLQSSVNQQSYMNENEFKEKTEKKSNLNEEFQLTNELNPTINDIDDVTDDDGGEVLNNIHCLSSVTPLNLSIDNKFINRNNDNCTFDLIKPTVNLSFPFQYSSYYDNCNPITNMNMHKSESHINDNSINTGITVTTTNCIYNNDNNNNHYHIKDNDVMNNRKTQQYSTRFHIMNNSNNNNNNNNNNEKKSKMDQQIDVESNSTECIRNATTTTTTITNPSGKSRRSKCPKSLKYTRL</sequence>
<feature type="compositionally biased region" description="Basic residues" evidence="1">
    <location>
        <begin position="271"/>
        <end position="286"/>
    </location>
</feature>
<feature type="compositionally biased region" description="Low complexity" evidence="1">
    <location>
        <begin position="223"/>
        <end position="234"/>
    </location>
</feature>
<name>A0A183P5T5_9TREM</name>
<feature type="compositionally biased region" description="Polar residues" evidence="1">
    <location>
        <begin position="246"/>
        <end position="258"/>
    </location>
</feature>
<dbReference type="AlphaFoldDB" id="A0A183P5T5"/>
<accession>A0A183P5T5</accession>
<feature type="compositionally biased region" description="Low complexity" evidence="1">
    <location>
        <begin position="43"/>
        <end position="54"/>
    </location>
</feature>
<evidence type="ECO:0000313" key="2">
    <source>
        <dbReference type="EMBL" id="VDP51216.1"/>
    </source>
</evidence>
<protein>
    <submittedName>
        <fullName evidence="2">Uncharacterized protein</fullName>
    </submittedName>
</protein>
<keyword evidence="3" id="KW-1185">Reference proteome</keyword>
<evidence type="ECO:0000256" key="1">
    <source>
        <dbReference type="SAM" id="MobiDB-lite"/>
    </source>
</evidence>
<organism evidence="2 3">
    <name type="scientific">Schistosoma mattheei</name>
    <dbReference type="NCBI Taxonomy" id="31246"/>
    <lineage>
        <taxon>Eukaryota</taxon>
        <taxon>Metazoa</taxon>
        <taxon>Spiralia</taxon>
        <taxon>Lophotrochozoa</taxon>
        <taxon>Platyhelminthes</taxon>
        <taxon>Trematoda</taxon>
        <taxon>Digenea</taxon>
        <taxon>Strigeidida</taxon>
        <taxon>Schistosomatoidea</taxon>
        <taxon>Schistosomatidae</taxon>
        <taxon>Schistosoma</taxon>
    </lineage>
</organism>
<evidence type="ECO:0000313" key="3">
    <source>
        <dbReference type="Proteomes" id="UP000269396"/>
    </source>
</evidence>